<evidence type="ECO:0000313" key="1">
    <source>
        <dbReference type="Proteomes" id="UP000887572"/>
    </source>
</evidence>
<reference evidence="2" key="1">
    <citation type="submission" date="2022-11" db="UniProtKB">
        <authorList>
            <consortium name="WormBaseParasite"/>
        </authorList>
    </citation>
    <scope>IDENTIFICATION</scope>
</reference>
<dbReference type="WBParaSite" id="Gr19_v10_g16253.t1">
    <property type="protein sequence ID" value="Gr19_v10_g16253.t1"/>
    <property type="gene ID" value="Gr19_v10_g16253"/>
</dbReference>
<dbReference type="Proteomes" id="UP000887572">
    <property type="component" value="Unplaced"/>
</dbReference>
<protein>
    <submittedName>
        <fullName evidence="2">Uncharacterized protein</fullName>
    </submittedName>
</protein>
<sequence>MGSSSSSSSSGADWKPVTPCGCGCEHYRAVKEEWQTHPMSAKNKILINTAKTLFALSGGIFILLAAPDTVHHAVLVYFVCGKCGNENRRTYDFFDTGKERGWGYYRRYYKIVATNELDVSYEGVEDVYRRMWTKYKLLDANCEDWARDFNYCVNDKSKEEAAAKRALYRVCPQAIGGSLSSSVHFLNAAMPCPRGGPMPASGRPLVRRGRRTFGCGSVQSRRGLP</sequence>
<organism evidence="1 2">
    <name type="scientific">Globodera rostochiensis</name>
    <name type="common">Golden nematode worm</name>
    <name type="synonym">Heterodera rostochiensis</name>
    <dbReference type="NCBI Taxonomy" id="31243"/>
    <lineage>
        <taxon>Eukaryota</taxon>
        <taxon>Metazoa</taxon>
        <taxon>Ecdysozoa</taxon>
        <taxon>Nematoda</taxon>
        <taxon>Chromadorea</taxon>
        <taxon>Rhabditida</taxon>
        <taxon>Tylenchina</taxon>
        <taxon>Tylenchomorpha</taxon>
        <taxon>Tylenchoidea</taxon>
        <taxon>Heteroderidae</taxon>
        <taxon>Heteroderinae</taxon>
        <taxon>Globodera</taxon>
    </lineage>
</organism>
<keyword evidence="1" id="KW-1185">Reference proteome</keyword>
<proteinExistence type="predicted"/>
<name>A0A914HCI0_GLORO</name>
<accession>A0A914HCI0</accession>
<evidence type="ECO:0000313" key="2">
    <source>
        <dbReference type="WBParaSite" id="Gr19_v10_g16253.t1"/>
    </source>
</evidence>
<dbReference type="AlphaFoldDB" id="A0A914HCI0"/>